<dbReference type="PATRIC" id="fig|37916.4.peg.897"/>
<accession>A0A0J6WGL2</accession>
<evidence type="ECO:0000313" key="1">
    <source>
        <dbReference type="EMBL" id="KMO82405.1"/>
    </source>
</evidence>
<name>A0A0J6WGL2_9MYCO</name>
<gene>
    <name evidence="1" type="ORF">MCHLDSM_01028</name>
</gene>
<reference evidence="1 2" key="1">
    <citation type="journal article" date="2015" name="Genome Biol. Evol.">
        <title>Characterization of Three Mycobacterium spp. with Potential Use in Bioremediation by Genome Sequencing and Comparative Genomics.</title>
        <authorList>
            <person name="Das S."/>
            <person name="Pettersson B.M."/>
            <person name="Behra P.R."/>
            <person name="Ramesh M."/>
            <person name="Dasgupta S."/>
            <person name="Bhattacharya A."/>
            <person name="Kirsebom L.A."/>
        </authorList>
    </citation>
    <scope>NUCLEOTIDE SEQUENCE [LARGE SCALE GENOMIC DNA]</scope>
    <source>
        <strain evidence="1 2">DSM 43826</strain>
    </source>
</reference>
<dbReference type="Proteomes" id="UP000036513">
    <property type="component" value="Unassembled WGS sequence"/>
</dbReference>
<keyword evidence="2" id="KW-1185">Reference proteome</keyword>
<proteinExistence type="predicted"/>
<evidence type="ECO:0000313" key="2">
    <source>
        <dbReference type="Proteomes" id="UP000036513"/>
    </source>
</evidence>
<comment type="caution">
    <text evidence="1">The sequence shown here is derived from an EMBL/GenBank/DDBJ whole genome shotgun (WGS) entry which is preliminary data.</text>
</comment>
<protein>
    <submittedName>
        <fullName evidence="1">Uncharacterized protein</fullName>
    </submittedName>
</protein>
<dbReference type="AlphaFoldDB" id="A0A0J6WGL2"/>
<organism evidence="1 2">
    <name type="scientific">Mycolicibacterium chlorophenolicum</name>
    <dbReference type="NCBI Taxonomy" id="37916"/>
    <lineage>
        <taxon>Bacteria</taxon>
        <taxon>Bacillati</taxon>
        <taxon>Actinomycetota</taxon>
        <taxon>Actinomycetes</taxon>
        <taxon>Mycobacteriales</taxon>
        <taxon>Mycobacteriaceae</taxon>
        <taxon>Mycolicibacterium</taxon>
    </lineage>
</organism>
<dbReference type="EMBL" id="JYNL01000009">
    <property type="protein sequence ID" value="KMO82405.1"/>
    <property type="molecule type" value="Genomic_DNA"/>
</dbReference>
<sequence length="71" mass="7130">MPSPGDTGETALTPGPILSPPVTVGPIAASSLGGVPFIAINGPVHHYSGKRLTQFILNALGEVGVTIDVPE</sequence>